<feature type="compositionally biased region" description="Acidic residues" evidence="15">
    <location>
        <begin position="1385"/>
        <end position="1395"/>
    </location>
</feature>
<feature type="domain" description="GAIN-B" evidence="20">
    <location>
        <begin position="807"/>
        <end position="968"/>
    </location>
</feature>
<feature type="region of interest" description="Disordered" evidence="15">
    <location>
        <begin position="1380"/>
        <end position="1413"/>
    </location>
</feature>
<feature type="domain" description="EGF-like" evidence="18">
    <location>
        <begin position="417"/>
        <end position="453"/>
    </location>
</feature>
<dbReference type="InterPro" id="IPR057244">
    <property type="entry name" value="GAIN_B"/>
</dbReference>
<evidence type="ECO:0000256" key="5">
    <source>
        <dbReference type="ARBA" id="ARBA00022692"/>
    </source>
</evidence>
<dbReference type="SUPFAM" id="SSF49899">
    <property type="entry name" value="Concanavalin A-like lectins/glucanases"/>
    <property type="match status" value="2"/>
</dbReference>
<keyword evidence="13" id="KW-0245">EGF-like domain</keyword>
<dbReference type="Pfam" id="PF02210">
    <property type="entry name" value="Laminin_G_2"/>
    <property type="match status" value="2"/>
</dbReference>
<dbReference type="EMBL" id="JBHFQA010000001">
    <property type="protein sequence ID" value="KAL2103859.1"/>
    <property type="molecule type" value="Genomic_DNA"/>
</dbReference>
<dbReference type="InterPro" id="IPR000203">
    <property type="entry name" value="GPS"/>
</dbReference>
<feature type="compositionally biased region" description="Low complexity" evidence="15">
    <location>
        <begin position="1734"/>
        <end position="1743"/>
    </location>
</feature>
<evidence type="ECO:0000256" key="10">
    <source>
        <dbReference type="ARBA" id="ARBA00023180"/>
    </source>
</evidence>
<evidence type="ECO:0000256" key="15">
    <source>
        <dbReference type="SAM" id="MobiDB-lite"/>
    </source>
</evidence>
<dbReference type="InterPro" id="IPR046338">
    <property type="entry name" value="GAIN_dom_sf"/>
</dbReference>
<evidence type="ECO:0000256" key="4">
    <source>
        <dbReference type="ARBA" id="ARBA00022475"/>
    </source>
</evidence>
<dbReference type="Gene3D" id="1.20.1070.10">
    <property type="entry name" value="Rhodopsin 7-helix transmembrane proteins"/>
    <property type="match status" value="2"/>
</dbReference>
<keyword evidence="8 16" id="KW-0472">Membrane</keyword>
<feature type="compositionally biased region" description="Acidic residues" evidence="15">
    <location>
        <begin position="1798"/>
        <end position="1807"/>
    </location>
</feature>
<dbReference type="Pfam" id="PF00002">
    <property type="entry name" value="7tm_2"/>
    <property type="match status" value="2"/>
</dbReference>
<feature type="region of interest" description="Disordered" evidence="15">
    <location>
        <begin position="1646"/>
        <end position="1814"/>
    </location>
</feature>
<dbReference type="Pfam" id="PF16489">
    <property type="entry name" value="GAIN"/>
    <property type="match status" value="1"/>
</dbReference>
<dbReference type="PROSITE" id="PS50026">
    <property type="entry name" value="EGF_3"/>
    <property type="match status" value="3"/>
</dbReference>
<evidence type="ECO:0000256" key="12">
    <source>
        <dbReference type="ARBA" id="ARBA00023292"/>
    </source>
</evidence>
<dbReference type="CDD" id="cd00055">
    <property type="entry name" value="EGF_Lam"/>
    <property type="match status" value="1"/>
</dbReference>
<dbReference type="PANTHER" id="PTHR24026">
    <property type="entry name" value="FAT ATYPICAL CADHERIN-RELATED"/>
    <property type="match status" value="1"/>
</dbReference>
<comment type="caution">
    <text evidence="13">Lacks conserved residue(s) required for the propagation of feature annotation.</text>
</comment>
<evidence type="ECO:0000259" key="20">
    <source>
        <dbReference type="PROSITE" id="PS50221"/>
    </source>
</evidence>
<evidence type="ECO:0000256" key="9">
    <source>
        <dbReference type="ARBA" id="ARBA00023157"/>
    </source>
</evidence>
<evidence type="ECO:0000259" key="21">
    <source>
        <dbReference type="PROSITE" id="PS50261"/>
    </source>
</evidence>
<dbReference type="SMART" id="SM00179">
    <property type="entry name" value="EGF_CA"/>
    <property type="match status" value="2"/>
</dbReference>
<feature type="disulfide bond" evidence="14">
    <location>
        <begin position="548"/>
        <end position="560"/>
    </location>
</feature>
<dbReference type="FunFam" id="2.10.25.10:FF:000359">
    <property type="entry name" value="Cadherin EGF LAG seven-pass G-type receptor 3"/>
    <property type="match status" value="1"/>
</dbReference>
<dbReference type="GO" id="GO:0005886">
    <property type="term" value="C:plasma membrane"/>
    <property type="evidence" value="ECO:0007669"/>
    <property type="project" value="UniProtKB-SubCell"/>
</dbReference>
<dbReference type="PRINTS" id="PR00249">
    <property type="entry name" value="GPCRSECRETIN"/>
</dbReference>
<evidence type="ECO:0000259" key="17">
    <source>
        <dbReference type="PROSITE" id="PS50025"/>
    </source>
</evidence>
<dbReference type="FunFam" id="2.170.300.10:FF:000011">
    <property type="entry name" value="cadherin EGF LAG seven-pass G-type receptor 1"/>
    <property type="match status" value="1"/>
</dbReference>
<evidence type="ECO:0000256" key="6">
    <source>
        <dbReference type="ARBA" id="ARBA00022737"/>
    </source>
</evidence>
<feature type="transmembrane region" description="Helical" evidence="16">
    <location>
        <begin position="1268"/>
        <end position="1291"/>
    </location>
</feature>
<dbReference type="PROSITE" id="PS50025">
    <property type="entry name" value="LAM_G_DOMAIN"/>
    <property type="match status" value="2"/>
</dbReference>
<sequence length="1814" mass="198329">MFRGLRQRFHLTISLSFATLESNGLLFYNGRFNEKHDFLALEIIDGQVVLKYSTGESSTQVSPFMPGGVSDGNWHTVHIHYYNKPKRGVSGEVQGPSDEKVAVVSVDDCDTAMALRFGSQLGNYSCASQGRQSSSKKSLDLTGPLFLGGVPNMAASFPFSTREFIGCMKDLHIDNKLLDLAGYIANNGTLPGCSAKLPFCKSNPCQNGGTCRVSWETFSCDCPLGFGGKDCSHVMPHPHRFLGNSALWWDLKNDVTISTPWYLGLVFRTRAKEGVLLQAQAGQYTSLIFQLIAGQLVFSVAKGTTRPVRLRLDQVQVCDGRWHDLQMELRDVRSGRETRYVATLRLDFGLYQGTVIVGNEIHGLKVKHLHVGGVLGSGEVQSGIRGCIQGVRLGVRPDSPPLPRPSRSVKVETGCSVGDACISSPCPAHSRCADQWEKHTCVCEPGFYGKSCTDACQLNPCENEAQCHRKPSSSHGYLCDCGDNHYGQYCQHRIEQQCPRGWWGSPTCGPCHCDASKGFDPDCNKTSGLCHCKEFHFRRRGSDSCLPCDCYPVGSFSRSCDLESGQCQCRSGVIGRQCNMCDNPFAEVTQTGCEGAAIRHCDVERGWMEPDLYNCTSPPFVELNTALEAVERNETELNTIVQKKLAHQLRDVTEATTRFYGNDLQIAERLLSRLLTFETLQTGFGLTATQDAHFNENILRGCSALIGPESASLWRGQGLQAQGASVLAELLDQYTRTVAKNMKQTYLNPVALVAPNIVMTLDRLENHTHVRRRFPRYHNTMFRGQALWDPHTHVVLPPSALVPQRHPYFSAPPPAPAPVSVSTNQTSEATAARRSLSLPEPPFTIIIVLIYRSLGAALPSKYHTDRRGVRLPRHPVMNSPVVSVSVFNNQSFVEGSLESPLFLEFRLLETANRSKPLCVQWNHSSFSCNGGCWLVRDCSVVYRNMSHVRCQCQRLGTFGVLMDSSQREQLEGDLEMLAVVTYTSICMSMVALLVTVMVLSCLRGLKSNTRSIHANMAAATLFSQLTYLLGINQTEHQFLCTVVAILLHYFFMVVFGWLFVEALHVYRMQAEVRNINYGAMRFYYAIGWGVPAIITVRSSYAIGWGVPAIITDHPTPSAWAMPAVIAVRSSYAIGWGVPAVITVRSPYAIGWGVPAIITDHPTPSAWAMPAIIAGLAVGLDPEGYGNPDFCWISMYDKLIWSFAGPVVIVILLNGGLFVMVVRIICNPSQKETKTLPIIATIRSAFLLLLLSACTWFFGLMAVNNSILAFHYLFCVLCSIQGLAVLLVFTALNSEVQEAWRLVCLGKKGPSEDPPRAPQTAGQTPFNGASLLEQSGLHRITLGTSTISSVSSARENLLARQTLEHTLGHTGATDLDVAMFHRDGGEDSDSDSDLSLEEERSLSIPSSESEDNVRLRGRIQRRFKRSNHRERLLTEPTQNGTKDLDGNDLLSYWPALEECEVHSLQKWGSERPLGADYSKDAANNNQPDAALTSGDESGLTPSQRHRKGILKNRLGCPPALQGLSSVGRVPSELSWYRTSTLGHRGVPAASYGRMCSGSLSQPASRYSSREHLDSLARRQRSRDNLDLLPRRRELGGSRERLGPTHSAHASREDLAAPALEAGLGGLGGGGARPQFGSLTRRHLSREQLGGAQMNSRSREHLETAGGGGASNGAGPCREWLRTLPPRQAAHPEQPLPSSPPPPISEEPQQHDILPTRRGRLDSAPPCRYPPPPGAGPSAAGGAAPHSRPQSNEHLDILSSILASFSSSVLAPPNPNPQGTGPSPSPPHSATSHSISEVSPDADPEEDSETGSGSPE</sequence>
<dbReference type="Pfam" id="PF00008">
    <property type="entry name" value="EGF"/>
    <property type="match status" value="1"/>
</dbReference>
<feature type="compositionally biased region" description="Low complexity" evidence="15">
    <location>
        <begin position="1755"/>
        <end position="1792"/>
    </location>
</feature>
<feature type="transmembrane region" description="Helical" evidence="16">
    <location>
        <begin position="1237"/>
        <end position="1262"/>
    </location>
</feature>
<evidence type="ECO:0000259" key="18">
    <source>
        <dbReference type="PROSITE" id="PS50026"/>
    </source>
</evidence>
<keyword evidence="11" id="KW-0379">Hydroxylation</keyword>
<evidence type="ECO:0000256" key="11">
    <source>
        <dbReference type="ARBA" id="ARBA00023278"/>
    </source>
</evidence>
<dbReference type="SMART" id="SM00180">
    <property type="entry name" value="EGF_Lam"/>
    <property type="match status" value="1"/>
</dbReference>
<reference evidence="22 23" key="1">
    <citation type="submission" date="2024-09" db="EMBL/GenBank/DDBJ databases">
        <title>A chromosome-level genome assembly of Gray's grenadier anchovy, Coilia grayii.</title>
        <authorList>
            <person name="Fu Z."/>
        </authorList>
    </citation>
    <scope>NUCLEOTIDE SEQUENCE [LARGE SCALE GENOMIC DNA]</scope>
    <source>
        <strain evidence="22">G4</strain>
        <tissue evidence="22">Muscle</tissue>
    </source>
</reference>
<feature type="compositionally biased region" description="Polar residues" evidence="15">
    <location>
        <begin position="1556"/>
        <end position="1565"/>
    </location>
</feature>
<dbReference type="InterPro" id="IPR017981">
    <property type="entry name" value="GPCR_2-like_7TM"/>
</dbReference>
<feature type="transmembrane region" description="Helical" evidence="16">
    <location>
        <begin position="976"/>
        <end position="1000"/>
    </location>
</feature>
<dbReference type="InterPro" id="IPR009030">
    <property type="entry name" value="Growth_fac_rcpt_cys_sf"/>
</dbReference>
<feature type="domain" description="G-protein coupled receptors family 2 profile 2" evidence="21">
    <location>
        <begin position="977"/>
        <end position="1292"/>
    </location>
</feature>
<feature type="transmembrane region" description="Helical" evidence="16">
    <location>
        <begin position="1012"/>
        <end position="1030"/>
    </location>
</feature>
<dbReference type="InterPro" id="IPR002049">
    <property type="entry name" value="LE_dom"/>
</dbReference>
<evidence type="ECO:0000256" key="16">
    <source>
        <dbReference type="SAM" id="Phobius"/>
    </source>
</evidence>
<feature type="disulfide bond" evidence="14">
    <location>
        <begin position="550"/>
        <end position="567"/>
    </location>
</feature>
<feature type="region of interest" description="Disordered" evidence="15">
    <location>
        <begin position="1474"/>
        <end position="1503"/>
    </location>
</feature>
<evidence type="ECO:0000313" key="22">
    <source>
        <dbReference type="EMBL" id="KAL2103859.1"/>
    </source>
</evidence>
<dbReference type="FunFam" id="2.10.25.10:FF:000011">
    <property type="entry name" value="Cadherin EGF LAG seven-pass G-type receptor"/>
    <property type="match status" value="1"/>
</dbReference>
<dbReference type="PROSITE" id="PS50261">
    <property type="entry name" value="G_PROTEIN_RECEP_F2_4"/>
    <property type="match status" value="1"/>
</dbReference>
<gene>
    <name evidence="22" type="ORF">ACEWY4_000727</name>
</gene>
<evidence type="ECO:0000259" key="19">
    <source>
        <dbReference type="PROSITE" id="PS50027"/>
    </source>
</evidence>
<keyword evidence="3" id="KW-0217">Developmental protein</keyword>
<evidence type="ECO:0000256" key="8">
    <source>
        <dbReference type="ARBA" id="ARBA00023136"/>
    </source>
</evidence>
<dbReference type="InterPro" id="IPR013320">
    <property type="entry name" value="ConA-like_dom_sf"/>
</dbReference>
<feature type="domain" description="EGF-like" evidence="18">
    <location>
        <begin position="454"/>
        <end position="491"/>
    </location>
</feature>
<accession>A0ABD1KXH2</accession>
<keyword evidence="9 13" id="KW-1015">Disulfide bond</keyword>
<dbReference type="PROSITE" id="PS50221">
    <property type="entry name" value="GAIN_B"/>
    <property type="match status" value="1"/>
</dbReference>
<dbReference type="Pfam" id="PF00053">
    <property type="entry name" value="EGF_laminin"/>
    <property type="match status" value="1"/>
</dbReference>
<feature type="domain" description="Laminin EGF-like" evidence="19">
    <location>
        <begin position="548"/>
        <end position="595"/>
    </location>
</feature>
<name>A0ABD1KXH2_9TELE</name>
<keyword evidence="12 14" id="KW-0424">Laminin EGF-like domain</keyword>
<evidence type="ECO:0000256" key="3">
    <source>
        <dbReference type="ARBA" id="ARBA00022473"/>
    </source>
</evidence>
<dbReference type="InterPro" id="IPR032471">
    <property type="entry name" value="AGRL2-4_GAIN_subdom_A"/>
</dbReference>
<evidence type="ECO:0000256" key="13">
    <source>
        <dbReference type="PROSITE-ProRule" id="PRU00076"/>
    </source>
</evidence>
<feature type="domain" description="Laminin G" evidence="17">
    <location>
        <begin position="1"/>
        <end position="193"/>
    </location>
</feature>
<feature type="compositionally biased region" description="Pro residues" evidence="15">
    <location>
        <begin position="1692"/>
        <end position="1703"/>
    </location>
</feature>
<dbReference type="FunFam" id="2.60.120.200:FF:000323">
    <property type="entry name" value="cadherin EGF LAG seven-pass G-type receptor 3 isoform X2"/>
    <property type="match status" value="1"/>
</dbReference>
<comment type="function">
    <text evidence="1">Receptor that may have an important role in cell/cell signaling during nervous system formation.</text>
</comment>
<comment type="subcellular location">
    <subcellularLocation>
        <location evidence="2">Cell membrane</location>
        <topology evidence="2">Multi-pass membrane protein</topology>
    </subcellularLocation>
</comment>
<dbReference type="FunFam" id="2.60.120.200:FF:000084">
    <property type="entry name" value="Cadherin EGF LAG seven-pass G-type receptor 3"/>
    <property type="match status" value="1"/>
</dbReference>
<dbReference type="CDD" id="cd00054">
    <property type="entry name" value="EGF_CA"/>
    <property type="match status" value="2"/>
</dbReference>
<dbReference type="Pfam" id="PF01825">
    <property type="entry name" value="GPS"/>
    <property type="match status" value="1"/>
</dbReference>
<dbReference type="Proteomes" id="UP001591681">
    <property type="component" value="Unassembled WGS sequence"/>
</dbReference>
<evidence type="ECO:0000313" key="23">
    <source>
        <dbReference type="Proteomes" id="UP001591681"/>
    </source>
</evidence>
<organism evidence="22 23">
    <name type="scientific">Coilia grayii</name>
    <name type="common">Gray's grenadier anchovy</name>
    <dbReference type="NCBI Taxonomy" id="363190"/>
    <lineage>
        <taxon>Eukaryota</taxon>
        <taxon>Metazoa</taxon>
        <taxon>Chordata</taxon>
        <taxon>Craniata</taxon>
        <taxon>Vertebrata</taxon>
        <taxon>Euteleostomi</taxon>
        <taxon>Actinopterygii</taxon>
        <taxon>Neopterygii</taxon>
        <taxon>Teleostei</taxon>
        <taxon>Clupei</taxon>
        <taxon>Clupeiformes</taxon>
        <taxon>Clupeoidei</taxon>
        <taxon>Engraulidae</taxon>
        <taxon>Coilinae</taxon>
        <taxon>Coilia</taxon>
    </lineage>
</organism>
<feature type="disulfide bond" evidence="13">
    <location>
        <begin position="222"/>
        <end position="231"/>
    </location>
</feature>
<dbReference type="InterPro" id="IPR001881">
    <property type="entry name" value="EGF-like_Ca-bd_dom"/>
</dbReference>
<dbReference type="SMART" id="SM00303">
    <property type="entry name" value="GPS"/>
    <property type="match status" value="1"/>
</dbReference>
<dbReference type="PROSITE" id="PS00022">
    <property type="entry name" value="EGF_1"/>
    <property type="match status" value="3"/>
</dbReference>
<dbReference type="InterPro" id="IPR000742">
    <property type="entry name" value="EGF"/>
</dbReference>
<dbReference type="SMART" id="SM00181">
    <property type="entry name" value="EGF"/>
    <property type="match status" value="3"/>
</dbReference>
<protein>
    <recommendedName>
        <fullName evidence="24">Cadherin EGF LAG seven-pass G-type receptor 3</fullName>
    </recommendedName>
</protein>
<feature type="disulfide bond" evidence="13">
    <location>
        <begin position="443"/>
        <end position="452"/>
    </location>
</feature>
<evidence type="ECO:0000256" key="1">
    <source>
        <dbReference type="ARBA" id="ARBA00002066"/>
    </source>
</evidence>
<evidence type="ECO:0008006" key="24">
    <source>
        <dbReference type="Google" id="ProtNLM"/>
    </source>
</evidence>
<dbReference type="SUPFAM" id="SSF57184">
    <property type="entry name" value="Growth factor receptor domain"/>
    <property type="match status" value="1"/>
</dbReference>
<dbReference type="Gene3D" id="2.10.25.10">
    <property type="entry name" value="Laminin"/>
    <property type="match status" value="4"/>
</dbReference>
<evidence type="ECO:0000256" key="14">
    <source>
        <dbReference type="PROSITE-ProRule" id="PRU00460"/>
    </source>
</evidence>
<dbReference type="InterPro" id="IPR000832">
    <property type="entry name" value="GPCR_2_secretin-like"/>
</dbReference>
<feature type="transmembrane region" description="Helical" evidence="16">
    <location>
        <begin position="1199"/>
        <end position="1225"/>
    </location>
</feature>
<keyword evidence="6" id="KW-0677">Repeat</keyword>
<proteinExistence type="predicted"/>
<dbReference type="FunFam" id="2.10.25.10:FF:000113">
    <property type="entry name" value="Cadherin, EGF LAG seven-pass G-type receptor 3"/>
    <property type="match status" value="1"/>
</dbReference>
<evidence type="ECO:0000256" key="7">
    <source>
        <dbReference type="ARBA" id="ARBA00022989"/>
    </source>
</evidence>
<dbReference type="Gene3D" id="2.60.220.50">
    <property type="match status" value="1"/>
</dbReference>
<dbReference type="PROSITE" id="PS01248">
    <property type="entry name" value="EGF_LAM_1"/>
    <property type="match status" value="1"/>
</dbReference>
<dbReference type="PROSITE" id="PS50027">
    <property type="entry name" value="EGF_LAM_2"/>
    <property type="match status" value="1"/>
</dbReference>
<keyword evidence="4" id="KW-1003">Cell membrane</keyword>
<feature type="compositionally biased region" description="Basic and acidic residues" evidence="15">
    <location>
        <begin position="1566"/>
        <end position="1601"/>
    </location>
</feature>
<feature type="transmembrane region" description="Helical" evidence="16">
    <location>
        <begin position="1081"/>
        <end position="1106"/>
    </location>
</feature>
<keyword evidence="7 16" id="KW-1133">Transmembrane helix</keyword>
<dbReference type="CDD" id="cd00110">
    <property type="entry name" value="LamG"/>
    <property type="match status" value="2"/>
</dbReference>
<evidence type="ECO:0000256" key="2">
    <source>
        <dbReference type="ARBA" id="ARBA00004651"/>
    </source>
</evidence>
<dbReference type="Gene3D" id="2.60.120.200">
    <property type="match status" value="2"/>
</dbReference>
<dbReference type="PROSITE" id="PS01186">
    <property type="entry name" value="EGF_2"/>
    <property type="match status" value="1"/>
</dbReference>
<dbReference type="InterPro" id="IPR001791">
    <property type="entry name" value="Laminin_G"/>
</dbReference>
<feature type="disulfide bond" evidence="14">
    <location>
        <begin position="569"/>
        <end position="578"/>
    </location>
</feature>
<dbReference type="PANTHER" id="PTHR24026:SF38">
    <property type="entry name" value="CADHERIN EGF LAG SEVEN-PASS G-TYPE RECEPTOR 3"/>
    <property type="match status" value="1"/>
</dbReference>
<keyword evidence="10" id="KW-0325">Glycoprotein</keyword>
<dbReference type="SUPFAM" id="SSF57196">
    <property type="entry name" value="EGF/Laminin"/>
    <property type="match status" value="1"/>
</dbReference>
<feature type="domain" description="EGF-like" evidence="18">
    <location>
        <begin position="196"/>
        <end position="232"/>
    </location>
</feature>
<feature type="transmembrane region" description="Helical" evidence="16">
    <location>
        <begin position="1036"/>
        <end position="1060"/>
    </location>
</feature>
<keyword evidence="23" id="KW-1185">Reference proteome</keyword>
<feature type="domain" description="Laminin G" evidence="17">
    <location>
        <begin position="238"/>
        <end position="415"/>
    </location>
</feature>
<comment type="caution">
    <text evidence="22">The sequence shown here is derived from an EMBL/GenBank/DDBJ whole genome shotgun (WGS) entry which is preliminary data.</text>
</comment>
<dbReference type="SMART" id="SM00282">
    <property type="entry name" value="LamG"/>
    <property type="match status" value="2"/>
</dbReference>
<keyword evidence="5 16" id="KW-0812">Transmembrane</keyword>
<feature type="transmembrane region" description="Helical" evidence="16">
    <location>
        <begin position="1118"/>
        <end position="1141"/>
    </location>
</feature>
<feature type="region of interest" description="Disordered" evidence="15">
    <location>
        <begin position="1554"/>
        <end position="1611"/>
    </location>
</feature>
<feature type="disulfide bond" evidence="13">
    <location>
        <begin position="481"/>
        <end position="490"/>
    </location>
</feature>